<evidence type="ECO:0000256" key="9">
    <source>
        <dbReference type="ARBA" id="ARBA00023102"/>
    </source>
</evidence>
<dbReference type="SUPFAM" id="SSF53383">
    <property type="entry name" value="PLP-dependent transferases"/>
    <property type="match status" value="1"/>
</dbReference>
<dbReference type="GO" id="GO:0000105">
    <property type="term" value="P:L-histidine biosynthetic process"/>
    <property type="evidence" value="ECO:0007669"/>
    <property type="project" value="UniProtKB-UniRule"/>
</dbReference>
<dbReference type="Proteomes" id="UP000472320">
    <property type="component" value="Unassembled WGS sequence"/>
</dbReference>
<dbReference type="Gene3D" id="3.90.1150.10">
    <property type="entry name" value="Aspartate Aminotransferase, domain 1"/>
    <property type="match status" value="1"/>
</dbReference>
<dbReference type="GO" id="GO:0030170">
    <property type="term" value="F:pyridoxal phosphate binding"/>
    <property type="evidence" value="ECO:0007669"/>
    <property type="project" value="InterPro"/>
</dbReference>
<dbReference type="InterPro" id="IPR004839">
    <property type="entry name" value="Aminotransferase_I/II_large"/>
</dbReference>
<evidence type="ECO:0000256" key="2">
    <source>
        <dbReference type="ARBA" id="ARBA00005011"/>
    </source>
</evidence>
<evidence type="ECO:0000256" key="8">
    <source>
        <dbReference type="ARBA" id="ARBA00022898"/>
    </source>
</evidence>
<dbReference type="EC" id="2.6.1.9" evidence="11"/>
<evidence type="ECO:0000256" key="7">
    <source>
        <dbReference type="ARBA" id="ARBA00022679"/>
    </source>
</evidence>
<evidence type="ECO:0000256" key="10">
    <source>
        <dbReference type="ARBA" id="ARBA00047481"/>
    </source>
</evidence>
<reference evidence="13 14" key="1">
    <citation type="submission" date="2019-11" db="EMBL/GenBank/DDBJ databases">
        <title>Type strains purchased from KCTC, JCM and DSMZ.</title>
        <authorList>
            <person name="Lu H."/>
        </authorList>
    </citation>
    <scope>NUCLEOTIDE SEQUENCE [LARGE SCALE GENOMIC DNA]</scope>
    <source>
        <strain evidence="13 14">JCM 31587</strain>
    </source>
</reference>
<evidence type="ECO:0000256" key="3">
    <source>
        <dbReference type="ARBA" id="ARBA00007970"/>
    </source>
</evidence>
<keyword evidence="7 11" id="KW-0808">Transferase</keyword>
<comment type="cofactor">
    <cofactor evidence="1 11">
        <name>pyridoxal 5'-phosphate</name>
        <dbReference type="ChEBI" id="CHEBI:597326"/>
    </cofactor>
</comment>
<keyword evidence="14" id="KW-1185">Reference proteome</keyword>
<dbReference type="HAMAP" id="MF_01023">
    <property type="entry name" value="HisC_aminotrans_2"/>
    <property type="match status" value="1"/>
</dbReference>
<organism evidence="13 14">
    <name type="scientific">Massilia eburnea</name>
    <dbReference type="NCBI Taxonomy" id="1776165"/>
    <lineage>
        <taxon>Bacteria</taxon>
        <taxon>Pseudomonadati</taxon>
        <taxon>Pseudomonadota</taxon>
        <taxon>Betaproteobacteria</taxon>
        <taxon>Burkholderiales</taxon>
        <taxon>Oxalobacteraceae</taxon>
        <taxon>Telluria group</taxon>
        <taxon>Massilia</taxon>
    </lineage>
</organism>
<keyword evidence="9 11" id="KW-0368">Histidine biosynthesis</keyword>
<dbReference type="AlphaFoldDB" id="A0A6L6QLT9"/>
<evidence type="ECO:0000259" key="12">
    <source>
        <dbReference type="Pfam" id="PF00155"/>
    </source>
</evidence>
<dbReference type="PANTHER" id="PTHR42885:SF2">
    <property type="entry name" value="HISTIDINOL-PHOSPHATE AMINOTRANSFERASE"/>
    <property type="match status" value="1"/>
</dbReference>
<dbReference type="GO" id="GO:0004400">
    <property type="term" value="F:histidinol-phosphate transaminase activity"/>
    <property type="evidence" value="ECO:0007669"/>
    <property type="project" value="UniProtKB-UniRule"/>
</dbReference>
<dbReference type="OrthoDB" id="9813612at2"/>
<feature type="modified residue" description="N6-(pyridoxal phosphate)lysine" evidence="11">
    <location>
        <position position="226"/>
    </location>
</feature>
<protein>
    <recommendedName>
        <fullName evidence="11">Histidinol-phosphate aminotransferase</fullName>
        <ecNumber evidence="11">2.6.1.9</ecNumber>
    </recommendedName>
    <alternativeName>
        <fullName evidence="11">Imidazole acetol-phosphate transaminase</fullName>
    </alternativeName>
</protein>
<gene>
    <name evidence="11" type="primary">hisC</name>
    <name evidence="13" type="ORF">GM658_19965</name>
</gene>
<keyword evidence="5 11" id="KW-0032">Aminotransferase</keyword>
<name>A0A6L6QLT9_9BURK</name>
<comment type="caution">
    <text evidence="13">The sequence shown here is derived from an EMBL/GenBank/DDBJ whole genome shotgun (WGS) entry which is preliminary data.</text>
</comment>
<dbReference type="EMBL" id="WNKX01000017">
    <property type="protein sequence ID" value="MTW12887.1"/>
    <property type="molecule type" value="Genomic_DNA"/>
</dbReference>
<dbReference type="CDD" id="cd00609">
    <property type="entry name" value="AAT_like"/>
    <property type="match status" value="1"/>
</dbReference>
<dbReference type="InterPro" id="IPR015422">
    <property type="entry name" value="PyrdxlP-dep_Trfase_small"/>
</dbReference>
<evidence type="ECO:0000313" key="13">
    <source>
        <dbReference type="EMBL" id="MTW12887.1"/>
    </source>
</evidence>
<dbReference type="InterPro" id="IPR015424">
    <property type="entry name" value="PyrdxlP-dep_Trfase"/>
</dbReference>
<evidence type="ECO:0000256" key="1">
    <source>
        <dbReference type="ARBA" id="ARBA00001933"/>
    </source>
</evidence>
<comment type="similarity">
    <text evidence="3 11">Belongs to the class-II pyridoxal-phosphate-dependent aminotransferase family. Histidinol-phosphate aminotransferase subfamily.</text>
</comment>
<dbReference type="Gene3D" id="3.40.640.10">
    <property type="entry name" value="Type I PLP-dependent aspartate aminotransferase-like (Major domain)"/>
    <property type="match status" value="1"/>
</dbReference>
<comment type="catalytic activity">
    <reaction evidence="10 11">
        <text>L-histidinol phosphate + 2-oxoglutarate = 3-(imidazol-4-yl)-2-oxopropyl phosphate + L-glutamate</text>
        <dbReference type="Rhea" id="RHEA:23744"/>
        <dbReference type="ChEBI" id="CHEBI:16810"/>
        <dbReference type="ChEBI" id="CHEBI:29985"/>
        <dbReference type="ChEBI" id="CHEBI:57766"/>
        <dbReference type="ChEBI" id="CHEBI:57980"/>
        <dbReference type="EC" id="2.6.1.9"/>
    </reaction>
</comment>
<dbReference type="InterPro" id="IPR015421">
    <property type="entry name" value="PyrdxlP-dep_Trfase_major"/>
</dbReference>
<evidence type="ECO:0000313" key="14">
    <source>
        <dbReference type="Proteomes" id="UP000472320"/>
    </source>
</evidence>
<comment type="subunit">
    <text evidence="4 11">Homodimer.</text>
</comment>
<keyword evidence="6 11" id="KW-0028">Amino-acid biosynthesis</keyword>
<evidence type="ECO:0000256" key="6">
    <source>
        <dbReference type="ARBA" id="ARBA00022605"/>
    </source>
</evidence>
<evidence type="ECO:0000256" key="5">
    <source>
        <dbReference type="ARBA" id="ARBA00022576"/>
    </source>
</evidence>
<dbReference type="UniPathway" id="UPA00031">
    <property type="reaction ID" value="UER00012"/>
</dbReference>
<proteinExistence type="inferred from homology"/>
<dbReference type="InterPro" id="IPR005861">
    <property type="entry name" value="HisP_aminotrans"/>
</dbReference>
<dbReference type="Pfam" id="PF00155">
    <property type="entry name" value="Aminotran_1_2"/>
    <property type="match status" value="1"/>
</dbReference>
<keyword evidence="8 11" id="KW-0663">Pyridoxal phosphate</keyword>
<accession>A0A6L6QLT9</accession>
<dbReference type="NCBIfam" id="TIGR01141">
    <property type="entry name" value="hisC"/>
    <property type="match status" value="1"/>
</dbReference>
<dbReference type="PANTHER" id="PTHR42885">
    <property type="entry name" value="HISTIDINOL-PHOSPHATE AMINOTRANSFERASE-RELATED"/>
    <property type="match status" value="1"/>
</dbReference>
<feature type="domain" description="Aminotransferase class I/classII large" evidence="12">
    <location>
        <begin position="48"/>
        <end position="357"/>
    </location>
</feature>
<sequence length="366" mass="39820">MSLDSLIANTIRQDVRSDHIYHVPDASGFVKLDAMENPYVLPSHLHLELANRIASVALNRYPVASYDTIKQRIRAKLGVPQGYDVMLGNGSDELIAIMAQACALQPAEGRRAVMMAPAPSFVMFQRSAMVAGMDFVGVPLKADLTLDLPAMLAAIGQHQPALVFLAYPNNPTGNLFDAGDIEKVINALGDKGLCVVDEAYEPFAQQSFMGRLPEFPNLIVMRTLSKLGLAGIRLGYMSCAPALLEQFDKIRPPYNVNVLTQAAAEFCLDHLDVLNEQAALLRQQRGELSAKLAKLPGVNVFPSAANFILIRVPNADQVHSKLLERKVLIKNVGRMHNVLANCLRITVSTPEENAIMLDGLTAALAS</sequence>
<evidence type="ECO:0000256" key="4">
    <source>
        <dbReference type="ARBA" id="ARBA00011738"/>
    </source>
</evidence>
<comment type="pathway">
    <text evidence="2 11">Amino-acid biosynthesis; L-histidine biosynthesis; L-histidine from 5-phospho-alpha-D-ribose 1-diphosphate: step 7/9.</text>
</comment>
<evidence type="ECO:0000256" key="11">
    <source>
        <dbReference type="HAMAP-Rule" id="MF_01023"/>
    </source>
</evidence>